<protein>
    <submittedName>
        <fullName evidence="1">Uncharacterized protein</fullName>
    </submittedName>
</protein>
<keyword evidence="2" id="KW-1185">Reference proteome</keyword>
<name>A0A195CXP9_9HYME</name>
<proteinExistence type="predicted"/>
<organism evidence="1 2">
    <name type="scientific">Cyphomyrmex costatus</name>
    <dbReference type="NCBI Taxonomy" id="456900"/>
    <lineage>
        <taxon>Eukaryota</taxon>
        <taxon>Metazoa</taxon>
        <taxon>Ecdysozoa</taxon>
        <taxon>Arthropoda</taxon>
        <taxon>Hexapoda</taxon>
        <taxon>Insecta</taxon>
        <taxon>Pterygota</taxon>
        <taxon>Neoptera</taxon>
        <taxon>Endopterygota</taxon>
        <taxon>Hymenoptera</taxon>
        <taxon>Apocrita</taxon>
        <taxon>Aculeata</taxon>
        <taxon>Formicoidea</taxon>
        <taxon>Formicidae</taxon>
        <taxon>Myrmicinae</taxon>
        <taxon>Cyphomyrmex</taxon>
    </lineage>
</organism>
<accession>A0A195CXP9</accession>
<dbReference type="Proteomes" id="UP000078542">
    <property type="component" value="Unassembled WGS sequence"/>
</dbReference>
<dbReference type="EMBL" id="KQ977141">
    <property type="protein sequence ID" value="KYN05435.1"/>
    <property type="molecule type" value="Genomic_DNA"/>
</dbReference>
<evidence type="ECO:0000313" key="2">
    <source>
        <dbReference type="Proteomes" id="UP000078542"/>
    </source>
</evidence>
<evidence type="ECO:0000313" key="1">
    <source>
        <dbReference type="EMBL" id="KYN05435.1"/>
    </source>
</evidence>
<gene>
    <name evidence="1" type="ORF">ALC62_03720</name>
</gene>
<dbReference type="AlphaFoldDB" id="A0A195CXP9"/>
<reference evidence="1 2" key="1">
    <citation type="submission" date="2016-03" db="EMBL/GenBank/DDBJ databases">
        <title>Cyphomyrmex costatus WGS genome.</title>
        <authorList>
            <person name="Nygaard S."/>
            <person name="Hu H."/>
            <person name="Boomsma J."/>
            <person name="Zhang G."/>
        </authorList>
    </citation>
    <scope>NUCLEOTIDE SEQUENCE [LARGE SCALE GENOMIC DNA]</scope>
    <source>
        <strain evidence="1">MS0001</strain>
        <tissue evidence="1">Whole body</tissue>
    </source>
</reference>
<sequence>MIYDMFGYISGVNQPAIARVSCRERTKSSLDYAVEYQRRKRKERHPRPLLREIGFAEISFIGVAVEFLERTPRTGPLPRKSSQ</sequence>